<dbReference type="EMBL" id="CP017755">
    <property type="protein sequence ID" value="AOZ10516.1"/>
    <property type="molecule type" value="Genomic_DNA"/>
</dbReference>
<evidence type="ECO:0000313" key="2">
    <source>
        <dbReference type="EMBL" id="AOZ10516.1"/>
    </source>
</evidence>
<evidence type="ECO:0000256" key="1">
    <source>
        <dbReference type="SAM" id="Phobius"/>
    </source>
</evidence>
<proteinExistence type="predicted"/>
<feature type="transmembrane region" description="Helical" evidence="1">
    <location>
        <begin position="238"/>
        <end position="271"/>
    </location>
</feature>
<evidence type="ECO:0000313" key="3">
    <source>
        <dbReference type="Proteomes" id="UP000177515"/>
    </source>
</evidence>
<keyword evidence="1" id="KW-0472">Membrane</keyword>
<protein>
    <recommendedName>
        <fullName evidence="4">Glycosyltransferase family 2 protein</fullName>
    </recommendedName>
</protein>
<accession>A0ABM6FF32</accession>
<dbReference type="Proteomes" id="UP000177515">
    <property type="component" value="Chromosome 2"/>
</dbReference>
<organism evidence="2 3">
    <name type="scientific">Cupriavidus malaysiensis</name>
    <dbReference type="NCBI Taxonomy" id="367825"/>
    <lineage>
        <taxon>Bacteria</taxon>
        <taxon>Pseudomonadati</taxon>
        <taxon>Pseudomonadota</taxon>
        <taxon>Betaproteobacteria</taxon>
        <taxon>Burkholderiales</taxon>
        <taxon>Burkholderiaceae</taxon>
        <taxon>Cupriavidus</taxon>
    </lineage>
</organism>
<dbReference type="InterPro" id="IPR029044">
    <property type="entry name" value="Nucleotide-diphossugar_trans"/>
</dbReference>
<keyword evidence="3" id="KW-1185">Reference proteome</keyword>
<dbReference type="Gene3D" id="3.90.550.10">
    <property type="entry name" value="Spore Coat Polysaccharide Biosynthesis Protein SpsA, Chain A"/>
    <property type="match status" value="1"/>
</dbReference>
<dbReference type="RefSeq" id="WP_071073001.1">
    <property type="nucleotide sequence ID" value="NZ_CP017755.1"/>
</dbReference>
<keyword evidence="1" id="KW-0812">Transmembrane</keyword>
<evidence type="ECO:0008006" key="4">
    <source>
        <dbReference type="Google" id="ProtNLM"/>
    </source>
</evidence>
<sequence length="355" mass="37299">MPNPPLHHTRDSLYGTAGHPGCTTAPDISVVVIGHDDGARLRRCLDSVHGADWRGLAYELIYVEAGPVGGSPAQGIRPGSAAGRNAGWRSAHATAVLFLDGDTLLAPAFPRLALAALRRGRYAAVWGDGHEAASGRAADRGANALFRLDALIEAGGFDDSLDTGAGPELCRQLRATGWRILLLDAPATPHEVAVPRTVPPVSQARCGTTRAGRAQAKVPAHCRQRDNAQQLRDIHRNLLHGAAIAALPLVLAAALAAGPAASAAVAGAALLAMLRAAMHRCLVDGNERSAALHLVHSPLRKLPIPWHRLRSGWPARHGGAPALTDYTLRAYDASLHAHPGITFAARRRAGQGEPR</sequence>
<gene>
    <name evidence="2" type="ORF">BKK80_33690</name>
</gene>
<reference evidence="2 3" key="1">
    <citation type="submission" date="2016-10" db="EMBL/GenBank/DDBJ databases">
        <title>Complete genome sequences of three Cupriavidus strains isolated from various Malaysian environments.</title>
        <authorList>
            <person name="Abdullah A.A.-A."/>
            <person name="Shafie N.A.H."/>
            <person name="Lau N.S."/>
        </authorList>
    </citation>
    <scope>NUCLEOTIDE SEQUENCE [LARGE SCALE GENOMIC DNA]</scope>
    <source>
        <strain evidence="2 3">USMAA1020</strain>
    </source>
</reference>
<keyword evidence="1" id="KW-1133">Transmembrane helix</keyword>
<name>A0ABM6FF32_9BURK</name>
<dbReference type="SUPFAM" id="SSF53448">
    <property type="entry name" value="Nucleotide-diphospho-sugar transferases"/>
    <property type="match status" value="1"/>
</dbReference>